<dbReference type="Proteomes" id="UP001281761">
    <property type="component" value="Unassembled WGS sequence"/>
</dbReference>
<proteinExistence type="predicted"/>
<name>A0ABQ9WQ08_9EUKA</name>
<evidence type="ECO:0000313" key="5">
    <source>
        <dbReference type="EMBL" id="KAK2944195.1"/>
    </source>
</evidence>
<comment type="caution">
    <text evidence="3">The sequence shown here is derived from an EMBL/GenBank/DDBJ whole genome shotgun (WGS) entry which is preliminary data.</text>
</comment>
<reference evidence="3 7" key="1">
    <citation type="journal article" date="2022" name="bioRxiv">
        <title>Genomics of Preaxostyla Flagellates Illuminates Evolutionary Transitions and the Path Towards Mitochondrial Loss.</title>
        <authorList>
            <person name="Novak L.V.F."/>
            <person name="Treitli S.C."/>
            <person name="Pyrih J."/>
            <person name="Halakuc P."/>
            <person name="Pipaliya S.V."/>
            <person name="Vacek V."/>
            <person name="Brzon O."/>
            <person name="Soukal P."/>
            <person name="Eme L."/>
            <person name="Dacks J.B."/>
            <person name="Karnkowska A."/>
            <person name="Elias M."/>
            <person name="Hampl V."/>
        </authorList>
    </citation>
    <scope>NUCLEOTIDE SEQUENCE [LARGE SCALE GENOMIC DNA]</scope>
    <source>
        <strain evidence="3">NAU3</strain>
        <tissue evidence="3">Gut</tissue>
    </source>
</reference>
<accession>A0ABQ9WQ08</accession>
<dbReference type="EMBL" id="JARBJD010000158">
    <property type="protein sequence ID" value="KAK2949340.1"/>
    <property type="molecule type" value="Genomic_DNA"/>
</dbReference>
<evidence type="ECO:0000313" key="3">
    <source>
        <dbReference type="EMBL" id="KAK2941403.1"/>
    </source>
</evidence>
<dbReference type="EMBL" id="JARBJD010000309">
    <property type="protein sequence ID" value="KAK2944195.1"/>
    <property type="molecule type" value="Genomic_DNA"/>
</dbReference>
<keyword evidence="1" id="KW-0732">Signal</keyword>
<evidence type="ECO:0000313" key="7">
    <source>
        <dbReference type="Proteomes" id="UP001281761"/>
    </source>
</evidence>
<sequence length="96" mass="10414">MDPSVRLCNVTTRVALFLNFCVAHCGGDHISPNSDTIRWPRGTGGAVMSGGSIDSGRMTQFIKSREGRVLIVMIDYTTRESGETMKNVFSTACIAL</sequence>
<organism evidence="3 7">
    <name type="scientific">Blattamonas nauphoetae</name>
    <dbReference type="NCBI Taxonomy" id="2049346"/>
    <lineage>
        <taxon>Eukaryota</taxon>
        <taxon>Metamonada</taxon>
        <taxon>Preaxostyla</taxon>
        <taxon>Oxymonadida</taxon>
        <taxon>Blattamonas</taxon>
    </lineage>
</organism>
<evidence type="ECO:0000313" key="4">
    <source>
        <dbReference type="EMBL" id="KAK2942560.1"/>
    </source>
</evidence>
<dbReference type="EMBL" id="JARBJD010000505">
    <property type="protein sequence ID" value="KAK2941403.1"/>
    <property type="molecule type" value="Genomic_DNA"/>
</dbReference>
<feature type="signal peptide" evidence="1">
    <location>
        <begin position="1"/>
        <end position="27"/>
    </location>
</feature>
<dbReference type="EMBL" id="JARBJD010000401">
    <property type="protein sequence ID" value="KAK2942560.1"/>
    <property type="molecule type" value="Genomic_DNA"/>
</dbReference>
<evidence type="ECO:0000256" key="1">
    <source>
        <dbReference type="SAM" id="SignalP"/>
    </source>
</evidence>
<dbReference type="EMBL" id="JARBJD010000744">
    <property type="protein sequence ID" value="KAK2940099.1"/>
    <property type="molecule type" value="Genomic_DNA"/>
</dbReference>
<keyword evidence="7" id="KW-1185">Reference proteome</keyword>
<feature type="chain" id="PRO_5045031290" evidence="1">
    <location>
        <begin position="28"/>
        <end position="96"/>
    </location>
</feature>
<gene>
    <name evidence="6" type="ORF">BLNAU_15720</name>
    <name evidence="5" type="ORF">BLNAU_20864</name>
    <name evidence="4" type="ORF">BLNAU_22547</name>
    <name evidence="3" type="ORF">BLNAU_23686</name>
    <name evidence="2" type="ORF">BLNAU_24994</name>
</gene>
<evidence type="ECO:0000313" key="6">
    <source>
        <dbReference type="EMBL" id="KAK2949340.1"/>
    </source>
</evidence>
<evidence type="ECO:0000313" key="2">
    <source>
        <dbReference type="EMBL" id="KAK2940099.1"/>
    </source>
</evidence>
<protein>
    <submittedName>
        <fullName evidence="3">Uncharacterized protein</fullName>
    </submittedName>
</protein>